<proteinExistence type="predicted"/>
<accession>A0A9P4PGB7</accession>
<comment type="caution">
    <text evidence="1">The sequence shown here is derived from an EMBL/GenBank/DDBJ whole genome shotgun (WGS) entry which is preliminary data.</text>
</comment>
<protein>
    <submittedName>
        <fullName evidence="1">Uncharacterized protein</fullName>
    </submittedName>
</protein>
<name>A0A9P4PGB7_9PLEO</name>
<evidence type="ECO:0000313" key="2">
    <source>
        <dbReference type="Proteomes" id="UP000799764"/>
    </source>
</evidence>
<dbReference type="EMBL" id="MU001503">
    <property type="protein sequence ID" value="KAF2442828.1"/>
    <property type="molecule type" value="Genomic_DNA"/>
</dbReference>
<gene>
    <name evidence="1" type="ORF">P171DRAFT_50600</name>
</gene>
<dbReference type="Proteomes" id="UP000799764">
    <property type="component" value="Unassembled WGS sequence"/>
</dbReference>
<dbReference type="AlphaFoldDB" id="A0A9P4PGB7"/>
<reference evidence="1" key="1">
    <citation type="journal article" date="2020" name="Stud. Mycol.">
        <title>101 Dothideomycetes genomes: a test case for predicting lifestyles and emergence of pathogens.</title>
        <authorList>
            <person name="Haridas S."/>
            <person name="Albert R."/>
            <person name="Binder M."/>
            <person name="Bloem J."/>
            <person name="Labutti K."/>
            <person name="Salamov A."/>
            <person name="Andreopoulos B."/>
            <person name="Baker S."/>
            <person name="Barry K."/>
            <person name="Bills G."/>
            <person name="Bluhm B."/>
            <person name="Cannon C."/>
            <person name="Castanera R."/>
            <person name="Culley D."/>
            <person name="Daum C."/>
            <person name="Ezra D."/>
            <person name="Gonzalez J."/>
            <person name="Henrissat B."/>
            <person name="Kuo A."/>
            <person name="Liang C."/>
            <person name="Lipzen A."/>
            <person name="Lutzoni F."/>
            <person name="Magnuson J."/>
            <person name="Mondo S."/>
            <person name="Nolan M."/>
            <person name="Ohm R."/>
            <person name="Pangilinan J."/>
            <person name="Park H.-J."/>
            <person name="Ramirez L."/>
            <person name="Alfaro M."/>
            <person name="Sun H."/>
            <person name="Tritt A."/>
            <person name="Yoshinaga Y."/>
            <person name="Zwiers L.-H."/>
            <person name="Turgeon B."/>
            <person name="Goodwin S."/>
            <person name="Spatafora J."/>
            <person name="Crous P."/>
            <person name="Grigoriev I."/>
        </authorList>
    </citation>
    <scope>NUCLEOTIDE SEQUENCE</scope>
    <source>
        <strain evidence="1">CBS 690.94</strain>
    </source>
</reference>
<evidence type="ECO:0000313" key="1">
    <source>
        <dbReference type="EMBL" id="KAF2442828.1"/>
    </source>
</evidence>
<organism evidence="1 2">
    <name type="scientific">Karstenula rhodostoma CBS 690.94</name>
    <dbReference type="NCBI Taxonomy" id="1392251"/>
    <lineage>
        <taxon>Eukaryota</taxon>
        <taxon>Fungi</taxon>
        <taxon>Dikarya</taxon>
        <taxon>Ascomycota</taxon>
        <taxon>Pezizomycotina</taxon>
        <taxon>Dothideomycetes</taxon>
        <taxon>Pleosporomycetidae</taxon>
        <taxon>Pleosporales</taxon>
        <taxon>Massarineae</taxon>
        <taxon>Didymosphaeriaceae</taxon>
        <taxon>Karstenula</taxon>
    </lineage>
</organism>
<keyword evidence="2" id="KW-1185">Reference proteome</keyword>
<sequence>MSFPISHNVSHEVCHYPIWGGYCSSCDTRAASIRPSGGEMMWDAGRAKGPAVRCTAAFRHRQGGEAGYWLADASNRLITCRQGGGVNLHFIGRGTTLDLHDNVSQQLPRLEGLG</sequence>